<proteinExistence type="predicted"/>
<evidence type="ECO:0000313" key="2">
    <source>
        <dbReference type="EMBL" id="KWA53117.1"/>
    </source>
</evidence>
<reference evidence="2 3" key="1">
    <citation type="submission" date="2015-11" db="EMBL/GenBank/DDBJ databases">
        <title>Expanding the genomic diversity of Burkholderia species for the development of highly accurate diagnostics.</title>
        <authorList>
            <person name="Sahl J."/>
            <person name="Keim P."/>
            <person name="Wagner D."/>
        </authorList>
    </citation>
    <scope>NUCLEOTIDE SEQUENCE [LARGE SCALE GENOMIC DNA]</scope>
    <source>
        <strain evidence="2 3">MSMB1960WGS</strain>
    </source>
</reference>
<organism evidence="2">
    <name type="scientific">Burkholderia stagnalis</name>
    <dbReference type="NCBI Taxonomy" id="1503054"/>
    <lineage>
        <taxon>Bacteria</taxon>
        <taxon>Pseudomonadati</taxon>
        <taxon>Pseudomonadota</taxon>
        <taxon>Betaproteobacteria</taxon>
        <taxon>Burkholderiales</taxon>
        <taxon>Burkholderiaceae</taxon>
        <taxon>Burkholderia</taxon>
        <taxon>Burkholderia cepacia complex</taxon>
    </lineage>
</organism>
<dbReference type="EMBL" id="LPHB01000086">
    <property type="protein sequence ID" value="KWA53117.1"/>
    <property type="molecule type" value="Genomic_DNA"/>
</dbReference>
<keyword evidence="1" id="KW-0472">Membrane</keyword>
<accession>A0A107AI97</accession>
<evidence type="ECO:0000313" key="3">
    <source>
        <dbReference type="Proteomes" id="UP000068603"/>
    </source>
</evidence>
<comment type="caution">
    <text evidence="2">The sequence shown here is derived from an EMBL/GenBank/DDBJ whole genome shotgun (WGS) entry which is preliminary data.</text>
</comment>
<name>A0A107AI97_9BURK</name>
<dbReference type="Proteomes" id="UP000068603">
    <property type="component" value="Unassembled WGS sequence"/>
</dbReference>
<feature type="transmembrane region" description="Helical" evidence="1">
    <location>
        <begin position="32"/>
        <end position="53"/>
    </location>
</feature>
<evidence type="ECO:0000256" key="1">
    <source>
        <dbReference type="SAM" id="Phobius"/>
    </source>
</evidence>
<gene>
    <name evidence="2" type="ORF">WT44_30155</name>
</gene>
<sequence length="87" mass="10329">MVHLSLGEIIQLFKIDNIGELGVSEGCINDLMIIYAFHFIVLFACWGYIYTFVSKKPFKFFFGKVSNNFLHFKVLGWIWCCWKYIEF</sequence>
<dbReference type="AlphaFoldDB" id="A0A107AI97"/>
<keyword evidence="1" id="KW-0812">Transmembrane</keyword>
<protein>
    <submittedName>
        <fullName evidence="2">Uncharacterized protein</fullName>
    </submittedName>
</protein>
<keyword evidence="1" id="KW-1133">Transmembrane helix</keyword>